<dbReference type="Gene3D" id="1.20.1250.20">
    <property type="entry name" value="MFS general substrate transporter like domains"/>
    <property type="match status" value="1"/>
</dbReference>
<feature type="transmembrane region" description="Helical" evidence="7">
    <location>
        <begin position="377"/>
        <end position="398"/>
    </location>
</feature>
<comment type="pathway">
    <text evidence="1">Lipid metabolism.</text>
</comment>
<dbReference type="InterPro" id="IPR011701">
    <property type="entry name" value="MFS"/>
</dbReference>
<feature type="domain" description="Phospholipid/glycerol acyltransferase" evidence="8">
    <location>
        <begin position="455"/>
        <end position="571"/>
    </location>
</feature>
<evidence type="ECO:0000256" key="7">
    <source>
        <dbReference type="SAM" id="Phobius"/>
    </source>
</evidence>
<comment type="caution">
    <text evidence="9">The sequence shown here is derived from an EMBL/GenBank/DDBJ whole genome shotgun (WGS) entry which is preliminary data.</text>
</comment>
<keyword evidence="2 9" id="KW-0808">Transferase</keyword>
<accession>A0A7W8FZI2</accession>
<dbReference type="InterPro" id="IPR002123">
    <property type="entry name" value="Plipid/glycerol_acylTrfase"/>
</dbReference>
<dbReference type="PANTHER" id="PTHR10434:SF15">
    <property type="entry name" value="PHOSPHOLIPID_GLYCEROL ACYLTRANSFERASE DOMAIN-CONTAINING PROTEIN"/>
    <property type="match status" value="1"/>
</dbReference>
<gene>
    <name evidence="9" type="ORF">HNQ52_001690</name>
</gene>
<evidence type="ECO:0000313" key="9">
    <source>
        <dbReference type="EMBL" id="MBB5208161.1"/>
    </source>
</evidence>
<feature type="transmembrane region" description="Helical" evidence="7">
    <location>
        <begin position="175"/>
        <end position="193"/>
    </location>
</feature>
<feature type="transmembrane region" description="Helical" evidence="7">
    <location>
        <begin position="262"/>
        <end position="283"/>
    </location>
</feature>
<evidence type="ECO:0000256" key="5">
    <source>
        <dbReference type="ARBA" id="ARBA00023136"/>
    </source>
</evidence>
<dbReference type="GO" id="GO:0022857">
    <property type="term" value="F:transmembrane transporter activity"/>
    <property type="evidence" value="ECO:0007669"/>
    <property type="project" value="InterPro"/>
</dbReference>
<dbReference type="Pfam" id="PF01553">
    <property type="entry name" value="Acyltransferase"/>
    <property type="match status" value="1"/>
</dbReference>
<dbReference type="InterPro" id="IPR036259">
    <property type="entry name" value="MFS_trans_sf"/>
</dbReference>
<dbReference type="CDD" id="cd06173">
    <property type="entry name" value="MFS_MefA_like"/>
    <property type="match status" value="1"/>
</dbReference>
<dbReference type="PANTHER" id="PTHR10434">
    <property type="entry name" value="1-ACYL-SN-GLYCEROL-3-PHOSPHATE ACYLTRANSFERASE"/>
    <property type="match status" value="1"/>
</dbReference>
<dbReference type="CDD" id="cd07989">
    <property type="entry name" value="LPLAT_AGPAT-like"/>
    <property type="match status" value="1"/>
</dbReference>
<evidence type="ECO:0000256" key="6">
    <source>
        <dbReference type="ARBA" id="ARBA00023315"/>
    </source>
</evidence>
<feature type="transmembrane region" description="Helical" evidence="7">
    <location>
        <begin position="228"/>
        <end position="250"/>
    </location>
</feature>
<evidence type="ECO:0000256" key="3">
    <source>
        <dbReference type="ARBA" id="ARBA00022692"/>
    </source>
</evidence>
<keyword evidence="3 7" id="KW-0812">Transmembrane</keyword>
<dbReference type="Pfam" id="PF07690">
    <property type="entry name" value="MFS_1"/>
    <property type="match status" value="1"/>
</dbReference>
<protein>
    <submittedName>
        <fullName evidence="9">1-acyl-sn-glycerol-3-phosphate acyltransferase</fullName>
    </submittedName>
</protein>
<name>A0A7W8FZI2_9GAMM</name>
<reference evidence="9 10" key="1">
    <citation type="submission" date="2020-08" db="EMBL/GenBank/DDBJ databases">
        <title>Genomic Encyclopedia of Type Strains, Phase IV (KMG-IV): sequencing the most valuable type-strain genomes for metagenomic binning, comparative biology and taxonomic classification.</title>
        <authorList>
            <person name="Goeker M."/>
        </authorList>
    </citation>
    <scope>NUCLEOTIDE SEQUENCE [LARGE SCALE GENOMIC DNA]</scope>
    <source>
        <strain evidence="9 10">DSM 24163</strain>
    </source>
</reference>
<feature type="transmembrane region" description="Helical" evidence="7">
    <location>
        <begin position="333"/>
        <end position="356"/>
    </location>
</feature>
<sequence>MARSQFSLLRQRRFLPLFAVQAIDAFAGNLFRAALVMFVVSHAGLRSGEIDIYSNLAAMLFVLPLLVFSAFAGQWVEARENARLVRRLHLAGIGIALCAAAGLLSGSLALLLGALCGYGVLTALFGPLKYSLLPRVLRPQELIGGNALVVTSTFVGILLGAGLGDWLLARREDGPLFAAAALVILALAAWLCARAVPEAPAAAPALRIDRNPLRAVADLVAQLRGDRAVLQAVLGVSWAWFVGTVLLAQLPGYTRLYLGGDAGAAVLAMACPALGIVTGALLCERLSRRTVEIGLVPLGALGITLTLVDLYLARPQIAAVTGLPWRALLQAPGTLRLCADLLVLGVSAGFFTVPLYALIQQRTRRDRLARVIAANNLLNGVFMIAAAAFAVALLQAGFNVPQLWLALALVNVAVAVAIFAMVPEFVARFASWLVVKMLYRIELRGLEHIPAEGPALLVCNHVSYMDALLIMGAVPRPTRFVMYYRIFDIPGMNLVFRAARAIPIAGAKEDAAVMERAFEQIDAALAAGEIVGIFPEGALTKDGEIAPFRGGVERILAARPVPVVPMALCGMWQSMWSRRNALADGGPLRRMRLPRRIRARIGIVADAPIAPEQATAPALEAKVRALRNDRA</sequence>
<evidence type="ECO:0000256" key="1">
    <source>
        <dbReference type="ARBA" id="ARBA00005189"/>
    </source>
</evidence>
<feature type="transmembrane region" description="Helical" evidence="7">
    <location>
        <begin position="14"/>
        <end position="40"/>
    </location>
</feature>
<dbReference type="SUPFAM" id="SSF69593">
    <property type="entry name" value="Glycerol-3-phosphate (1)-acyltransferase"/>
    <property type="match status" value="1"/>
</dbReference>
<keyword evidence="5 7" id="KW-0472">Membrane</keyword>
<feature type="transmembrane region" description="Helical" evidence="7">
    <location>
        <begin position="52"/>
        <end position="72"/>
    </location>
</feature>
<dbReference type="SMART" id="SM00563">
    <property type="entry name" value="PlsC"/>
    <property type="match status" value="1"/>
</dbReference>
<evidence type="ECO:0000256" key="4">
    <source>
        <dbReference type="ARBA" id="ARBA00022989"/>
    </source>
</evidence>
<keyword evidence="6 9" id="KW-0012">Acyltransferase</keyword>
<feature type="transmembrane region" description="Helical" evidence="7">
    <location>
        <begin position="84"/>
        <end position="104"/>
    </location>
</feature>
<keyword evidence="4 7" id="KW-1133">Transmembrane helix</keyword>
<keyword evidence="10" id="KW-1185">Reference proteome</keyword>
<dbReference type="GO" id="GO:0006654">
    <property type="term" value="P:phosphatidic acid biosynthetic process"/>
    <property type="evidence" value="ECO:0007669"/>
    <property type="project" value="TreeGrafter"/>
</dbReference>
<feature type="transmembrane region" description="Helical" evidence="7">
    <location>
        <begin position="142"/>
        <end position="163"/>
    </location>
</feature>
<dbReference type="AlphaFoldDB" id="A0A7W8FZI2"/>
<feature type="transmembrane region" description="Helical" evidence="7">
    <location>
        <begin position="110"/>
        <end position="130"/>
    </location>
</feature>
<feature type="transmembrane region" description="Helical" evidence="7">
    <location>
        <begin position="295"/>
        <end position="313"/>
    </location>
</feature>
<feature type="transmembrane region" description="Helical" evidence="7">
    <location>
        <begin position="404"/>
        <end position="427"/>
    </location>
</feature>
<dbReference type="SUPFAM" id="SSF103473">
    <property type="entry name" value="MFS general substrate transporter"/>
    <property type="match status" value="1"/>
</dbReference>
<evidence type="ECO:0000256" key="2">
    <source>
        <dbReference type="ARBA" id="ARBA00022679"/>
    </source>
</evidence>
<dbReference type="EMBL" id="JACHHP010000002">
    <property type="protein sequence ID" value="MBB5208161.1"/>
    <property type="molecule type" value="Genomic_DNA"/>
</dbReference>
<dbReference type="GO" id="GO:0003841">
    <property type="term" value="F:1-acylglycerol-3-phosphate O-acyltransferase activity"/>
    <property type="evidence" value="ECO:0007669"/>
    <property type="project" value="TreeGrafter"/>
</dbReference>
<proteinExistence type="predicted"/>
<organism evidence="9 10">
    <name type="scientific">Chiayiivirga flava</name>
    <dbReference type="NCBI Taxonomy" id="659595"/>
    <lineage>
        <taxon>Bacteria</taxon>
        <taxon>Pseudomonadati</taxon>
        <taxon>Pseudomonadota</taxon>
        <taxon>Gammaproteobacteria</taxon>
        <taxon>Lysobacterales</taxon>
        <taxon>Lysobacteraceae</taxon>
        <taxon>Chiayiivirga</taxon>
    </lineage>
</organism>
<dbReference type="RefSeq" id="WP_183960659.1">
    <property type="nucleotide sequence ID" value="NZ_JACHHP010000002.1"/>
</dbReference>
<evidence type="ECO:0000259" key="8">
    <source>
        <dbReference type="SMART" id="SM00563"/>
    </source>
</evidence>
<evidence type="ECO:0000313" key="10">
    <source>
        <dbReference type="Proteomes" id="UP000521199"/>
    </source>
</evidence>
<dbReference type="Proteomes" id="UP000521199">
    <property type="component" value="Unassembled WGS sequence"/>
</dbReference>